<dbReference type="Gene3D" id="3.20.20.10">
    <property type="entry name" value="Alanine racemase"/>
    <property type="match status" value="1"/>
</dbReference>
<dbReference type="PANTHER" id="PTHR10146:SF14">
    <property type="entry name" value="PYRIDOXAL PHOSPHATE HOMEOSTASIS PROTEIN"/>
    <property type="match status" value="1"/>
</dbReference>
<dbReference type="RefSeq" id="WP_026879161.1">
    <property type="nucleotide sequence ID" value="NZ_AZOD01000026.1"/>
</dbReference>
<protein>
    <recommendedName>
        <fullName evidence="2">Pyridoxal phosphate homeostasis protein</fullName>
        <shortName evidence="2">PLP homeostasis protein</shortName>
    </recommendedName>
</protein>
<evidence type="ECO:0000256" key="3">
    <source>
        <dbReference type="RuleBase" id="RU004514"/>
    </source>
</evidence>
<dbReference type="EMBL" id="CP150637">
    <property type="protein sequence ID" value="WZW88502.1"/>
    <property type="molecule type" value="Genomic_DNA"/>
</dbReference>
<gene>
    <name evidence="5" type="ORF">WMO13_03715</name>
</gene>
<feature type="modified residue" description="N6-(pyridoxal phosphate)lysine" evidence="2">
    <location>
        <position position="39"/>
    </location>
</feature>
<dbReference type="PANTHER" id="PTHR10146">
    <property type="entry name" value="PROLINE SYNTHETASE CO-TRANSCRIBED BACTERIAL HOMOLOG PROTEIN"/>
    <property type="match status" value="1"/>
</dbReference>
<reference evidence="5 6" key="1">
    <citation type="submission" date="2024-03" db="EMBL/GenBank/DDBJ databases">
        <title>Complete Genome Sequence and Annotation of Ignatzschineria larvae DSM 13226.</title>
        <authorList>
            <person name="Cantrell E."/>
            <person name="Burcham Z.M."/>
        </authorList>
    </citation>
    <scope>NUCLEOTIDE SEQUENCE [LARGE SCALE GENOMIC DNA]</scope>
    <source>
        <strain evidence="5 6">DSM 13226</strain>
    </source>
</reference>
<evidence type="ECO:0000313" key="5">
    <source>
        <dbReference type="EMBL" id="WZW88502.1"/>
    </source>
</evidence>
<comment type="similarity">
    <text evidence="2 3">Belongs to the pyridoxal phosphate-binding protein YggS/PROSC family.</text>
</comment>
<dbReference type="PIRSF" id="PIRSF004848">
    <property type="entry name" value="YBL036c_PLPDEIII"/>
    <property type="match status" value="1"/>
</dbReference>
<dbReference type="InterPro" id="IPR011078">
    <property type="entry name" value="PyrdxlP_homeostasis"/>
</dbReference>
<dbReference type="CDD" id="cd00635">
    <property type="entry name" value="PLPDE_III_YBL036c_like"/>
    <property type="match status" value="1"/>
</dbReference>
<evidence type="ECO:0000259" key="4">
    <source>
        <dbReference type="Pfam" id="PF01168"/>
    </source>
</evidence>
<dbReference type="InterPro" id="IPR001608">
    <property type="entry name" value="Ala_racemase_N"/>
</dbReference>
<dbReference type="HAMAP" id="MF_02087">
    <property type="entry name" value="PLP_homeostasis"/>
    <property type="match status" value="1"/>
</dbReference>
<dbReference type="SUPFAM" id="SSF51419">
    <property type="entry name" value="PLP-binding barrel"/>
    <property type="match status" value="1"/>
</dbReference>
<keyword evidence="6" id="KW-1185">Reference proteome</keyword>
<organism evidence="5 6">
    <name type="scientific">Ignatzschineria larvae DSM 13226</name>
    <dbReference type="NCBI Taxonomy" id="1111732"/>
    <lineage>
        <taxon>Bacteria</taxon>
        <taxon>Pseudomonadati</taxon>
        <taxon>Pseudomonadota</taxon>
        <taxon>Gammaproteobacteria</taxon>
        <taxon>Cardiobacteriales</taxon>
        <taxon>Ignatzschineriaceae</taxon>
        <taxon>Ignatzschineria</taxon>
    </lineage>
</organism>
<accession>A0ABZ3C2U5</accession>
<dbReference type="InterPro" id="IPR029066">
    <property type="entry name" value="PLP-binding_barrel"/>
</dbReference>
<dbReference type="Pfam" id="PF01168">
    <property type="entry name" value="Ala_racemase_N"/>
    <property type="match status" value="1"/>
</dbReference>
<proteinExistence type="inferred from homology"/>
<name>A0ABZ3C2U5_9GAMM</name>
<dbReference type="NCBIfam" id="TIGR00044">
    <property type="entry name" value="YggS family pyridoxal phosphate-dependent enzyme"/>
    <property type="match status" value="1"/>
</dbReference>
<comment type="function">
    <text evidence="2">Pyridoxal 5'-phosphate (PLP)-binding protein, which is involved in PLP homeostasis.</text>
</comment>
<sequence>MITREQLYKNLEKINARIVEAAHKASRSPADITLLLATKTQTPEVINEVLRLGYGLIGENRAQELVEKAPFLISASNKETGDITQQSISAEAISYITPRETHFIGALQGNKVNEVTKLADCIQSVDRLRIARRIHQYASEHHLQQRILIQVNSSLDPNKQGVLPDELPQFLEDIASFSTLKIEGLMTIGLQTEDEKLIRQGFADLRILSEKMRAQGLLPTNATTLSMGMSGDLELAILEGSTLLRVGSDIFGARE</sequence>
<evidence type="ECO:0000313" key="6">
    <source>
        <dbReference type="Proteomes" id="UP001449178"/>
    </source>
</evidence>
<keyword evidence="1 2" id="KW-0663">Pyridoxal phosphate</keyword>
<evidence type="ECO:0000256" key="1">
    <source>
        <dbReference type="ARBA" id="ARBA00022898"/>
    </source>
</evidence>
<evidence type="ECO:0000256" key="2">
    <source>
        <dbReference type="HAMAP-Rule" id="MF_02087"/>
    </source>
</evidence>
<feature type="domain" description="Alanine racemase N-terminal" evidence="4">
    <location>
        <begin position="103"/>
        <end position="254"/>
    </location>
</feature>
<dbReference type="Proteomes" id="UP001449178">
    <property type="component" value="Chromosome"/>
</dbReference>